<dbReference type="EMBL" id="LVEA01000001">
    <property type="protein sequence ID" value="KYL05254.1"/>
    <property type="molecule type" value="Genomic_DNA"/>
</dbReference>
<keyword evidence="1" id="KW-0175">Coiled coil</keyword>
<proteinExistence type="predicted"/>
<dbReference type="AlphaFoldDB" id="A0A162J717"/>
<protein>
    <submittedName>
        <fullName evidence="3">Uncharacterized protein</fullName>
    </submittedName>
</protein>
<reference evidence="3 4" key="1">
    <citation type="submission" date="2016-03" db="EMBL/GenBank/DDBJ databases">
        <title>Comparative genomics of human isolates of Fusobacterium necrophorum.</title>
        <authorList>
            <person name="Jensen A."/>
            <person name="Bank S."/>
            <person name="Andersen P.S."/>
            <person name="Kristensen L.H."/>
            <person name="Prag J."/>
        </authorList>
    </citation>
    <scope>NUCLEOTIDE SEQUENCE [LARGE SCALE GENOMIC DNA]</scope>
    <source>
        <strain evidence="3 4">LS_1264</strain>
    </source>
</reference>
<organism evidence="3 4">
    <name type="scientific">Fusobacterium necrophorum subsp. funduliforme</name>
    <dbReference type="NCBI Taxonomy" id="143387"/>
    <lineage>
        <taxon>Bacteria</taxon>
        <taxon>Fusobacteriati</taxon>
        <taxon>Fusobacteriota</taxon>
        <taxon>Fusobacteriia</taxon>
        <taxon>Fusobacteriales</taxon>
        <taxon>Fusobacteriaceae</taxon>
        <taxon>Fusobacterium</taxon>
    </lineage>
</organism>
<name>A0A162J717_9FUSO</name>
<feature type="coiled-coil region" evidence="1">
    <location>
        <begin position="254"/>
        <end position="379"/>
    </location>
</feature>
<evidence type="ECO:0000313" key="4">
    <source>
        <dbReference type="Proteomes" id="UP000075816"/>
    </source>
</evidence>
<evidence type="ECO:0000256" key="2">
    <source>
        <dbReference type="SAM" id="MobiDB-lite"/>
    </source>
</evidence>
<feature type="compositionally biased region" description="Basic and acidic residues" evidence="2">
    <location>
        <begin position="599"/>
        <end position="609"/>
    </location>
</feature>
<evidence type="ECO:0000313" key="3">
    <source>
        <dbReference type="EMBL" id="KYL05254.1"/>
    </source>
</evidence>
<comment type="caution">
    <text evidence="3">The sequence shown here is derived from an EMBL/GenBank/DDBJ whole genome shotgun (WGS) entry which is preliminary data.</text>
</comment>
<evidence type="ECO:0000256" key="1">
    <source>
        <dbReference type="SAM" id="Coils"/>
    </source>
</evidence>
<feature type="compositionally biased region" description="Polar residues" evidence="2">
    <location>
        <begin position="587"/>
        <end position="596"/>
    </location>
</feature>
<gene>
    <name evidence="3" type="ORF">A2J07_00535</name>
</gene>
<feature type="region of interest" description="Disordered" evidence="2">
    <location>
        <begin position="587"/>
        <end position="609"/>
    </location>
</feature>
<sequence length="716" mass="83182">MTFNSQIYELRESEGHKVWTRQVDFFPTYFFDNYKITESGNGILSSEGYQDQELKLNVKKTKKISNESVHYLGLDKESEVTSSACLVNLKTKPITITALIKNISRIYPNKENIPTNEYANIFSFKSRTSNINVGLCYDKDFYLYFYDNMKKNKVGNFSFSSLHTYQLGLKIFKKKAWVVVDNQTFGPFTITNDTYNIEFSFAVGNDQYYSKYQNGSFEFAELSLFDFLITEEEHLWLKTYPRSWNFNQYYSPIIDLTFEQKQELKNNLEKFLHQDENLNKLQTDVADKLSAFQEELRKKISTEVDTLLEELRKKQDEIDTIKKDLQEKVSALSDKLSTTEFYEKLKELEKLKTLKEESVNEAKKLIKALEEKIQTSISDKISFKETKQEHDEKHNIDFFFKDNYANIALHNQYTGNDYNIDKQRISILKIPMNDKFHLKYKIGDKEPTIWDTENLNPGDYLKKNIVVHDHKLETTETIPSSKALFELRKEVQQGIASSLDEEKFQRMFEPFKIQFQQEIEKLKKKCPHEVGELYITSSERNPTSIWPETQWKKIEGTFIRASSNKERAGNTGGQDQVVLTKENLPSISVSGTTKSSGAHIHETKEHKHGRGNMEIEGRFDAVRRGGGEGQSPSPSGAFKQDAKWGTWMKTGEGDDWGSTYSFRASDSWTGYTTTEKIEIQESGEHTHTFETNFLGSSKAFDNRPSYTVFNVWERIA</sequence>
<accession>A0A162J717</accession>
<dbReference type="Proteomes" id="UP000075816">
    <property type="component" value="Unassembled WGS sequence"/>
</dbReference>